<feature type="compositionally biased region" description="Polar residues" evidence="1">
    <location>
        <begin position="45"/>
        <end position="69"/>
    </location>
</feature>
<dbReference type="KEGG" id="halg:HUG10_08330"/>
<sequence length="257" mass="26568">MNRQDVLLGAVGVGGLLVGAGCAADVGDDAERTAGDGTVRAANPPVTSVTGADGNTSTAPATGVRSNARTGRPTSVRTPTSGRTPPTAPTPTGTSQSTTVSTGTPRTTRSQVSSDVSTPGDAPPAPKTPSPTDPRTSTSTRQETATPTETTVPTGTRETPTPAPTPSRPPRQGVFARYDRNDQSGVDAVRFRIDNANTSDVRVELSVTWWHADGSILSERRASELGPLGTWEGEVAHSAGDVRVNRWDASIESVTWA</sequence>
<dbReference type="GeneID" id="56028833"/>
<proteinExistence type="predicted"/>
<feature type="compositionally biased region" description="Low complexity" evidence="1">
    <location>
        <begin position="72"/>
        <end position="110"/>
    </location>
</feature>
<gene>
    <name evidence="2" type="ORF">HUG10_08330</name>
</gene>
<accession>A0A7D5KDP0</accession>
<keyword evidence="3" id="KW-1185">Reference proteome</keyword>
<feature type="compositionally biased region" description="Pro residues" evidence="1">
    <location>
        <begin position="121"/>
        <end position="132"/>
    </location>
</feature>
<evidence type="ECO:0000313" key="3">
    <source>
        <dbReference type="Proteomes" id="UP000509750"/>
    </source>
</evidence>
<dbReference type="RefSeq" id="WP_179169132.1">
    <property type="nucleotide sequence ID" value="NZ_CP058529.1"/>
</dbReference>
<dbReference type="AlphaFoldDB" id="A0A7D5KDP0"/>
<reference evidence="2 3" key="1">
    <citation type="submission" date="2020-07" db="EMBL/GenBank/DDBJ databases">
        <title>Gai3-2, isolated from salt lake.</title>
        <authorList>
            <person name="Cui H."/>
            <person name="Shi X."/>
        </authorList>
    </citation>
    <scope>NUCLEOTIDE SEQUENCE [LARGE SCALE GENOMIC DNA]</scope>
    <source>
        <strain evidence="2 3">Gai3-2</strain>
    </source>
</reference>
<evidence type="ECO:0000313" key="2">
    <source>
        <dbReference type="EMBL" id="QLG27557.1"/>
    </source>
</evidence>
<feature type="compositionally biased region" description="Low complexity" evidence="1">
    <location>
        <begin position="133"/>
        <end position="160"/>
    </location>
</feature>
<organism evidence="2 3">
    <name type="scientific">Halorarum halophilum</name>
    <dbReference type="NCBI Taxonomy" id="2743090"/>
    <lineage>
        <taxon>Archaea</taxon>
        <taxon>Methanobacteriati</taxon>
        <taxon>Methanobacteriota</taxon>
        <taxon>Stenosarchaea group</taxon>
        <taxon>Halobacteria</taxon>
        <taxon>Halobacteriales</taxon>
        <taxon>Haloferacaceae</taxon>
        <taxon>Halorarum</taxon>
    </lineage>
</organism>
<dbReference type="PROSITE" id="PS51257">
    <property type="entry name" value="PROKAR_LIPOPROTEIN"/>
    <property type="match status" value="1"/>
</dbReference>
<dbReference type="Proteomes" id="UP000509750">
    <property type="component" value="Chromosome"/>
</dbReference>
<feature type="region of interest" description="Disordered" evidence="1">
    <location>
        <begin position="27"/>
        <end position="181"/>
    </location>
</feature>
<name>A0A7D5KDP0_9EURY</name>
<evidence type="ECO:0000256" key="1">
    <source>
        <dbReference type="SAM" id="MobiDB-lite"/>
    </source>
</evidence>
<protein>
    <submittedName>
        <fullName evidence="2">Uncharacterized protein</fullName>
    </submittedName>
</protein>
<dbReference type="EMBL" id="CP058529">
    <property type="protein sequence ID" value="QLG27557.1"/>
    <property type="molecule type" value="Genomic_DNA"/>
</dbReference>